<dbReference type="PATRIC" id="fig|1267766.3.peg.782"/>
<keyword evidence="3" id="KW-0175">Coiled coil</keyword>
<sequence length="546" mass="59624">MPLPLLRMPSGLQSQGSGGKLKFDDQSSQVASVVVTRTACLVGLTRDGVPMLQSREWPYGKGPGIAVKRRRLLLAAFLLLGTSACSFTPDYVAPAMPVPTAYDAPDASGGSIARTSWREFFREPELQRLIGEALENNRDIRIAASRVSEARAAWRIEGAALYPQLDAVSGYSRGRTLANIPGAGATMVSSEQISAQLSASWEIDFWGRLRNLRDAARWQYLATEEARRSVASGLVAQVANGYLLEREYEERIALARNSISTREESLRIMRRRYEVGSGSKLDMMQAQTLLAQARTTLYGLEQDRAVNRNALALLVGHSIGIAPGHLSLAEAPEGLVLPPGLPSELLLYRPDILAAEYGLRAANANIGAARAAFLPNISLTGAYGTMSDQLDGLFSSGSEAWSFTPSLRLPLFNAGRLKGNLDVAKAREVRAVAEYEQAIQTGFRDVSDALVQRRQLQKQIETTRDMLGAQRERARLAQLRFDNGRSAYLEVLDAQRDLFDAEQALVQLRRAEISSIVALYSALGGGFVADQTFQTNSTESDRGQTQ</sequence>
<dbReference type="GO" id="GO:0015562">
    <property type="term" value="F:efflux transmembrane transporter activity"/>
    <property type="evidence" value="ECO:0007669"/>
    <property type="project" value="InterPro"/>
</dbReference>
<dbReference type="NCBIfam" id="TIGR01845">
    <property type="entry name" value="outer_NodT"/>
    <property type="match status" value="1"/>
</dbReference>
<dbReference type="EMBL" id="CP011452">
    <property type="protein sequence ID" value="AKH41828.1"/>
    <property type="molecule type" value="Genomic_DNA"/>
</dbReference>
<dbReference type="Gene3D" id="2.20.200.10">
    <property type="entry name" value="Outer membrane efflux proteins (OEP)"/>
    <property type="match status" value="1"/>
</dbReference>
<dbReference type="PANTHER" id="PTHR30203">
    <property type="entry name" value="OUTER MEMBRANE CATION EFFLUX PROTEIN"/>
    <property type="match status" value="1"/>
</dbReference>
<dbReference type="Gene3D" id="1.20.1600.10">
    <property type="entry name" value="Outer membrane efflux proteins (OEP)"/>
    <property type="match status" value="1"/>
</dbReference>
<dbReference type="Pfam" id="PF02321">
    <property type="entry name" value="OEP"/>
    <property type="match status" value="2"/>
</dbReference>
<feature type="coiled-coil region" evidence="3">
    <location>
        <begin position="453"/>
        <end position="511"/>
    </location>
</feature>
<gene>
    <name evidence="5" type="primary">oprM_1</name>
    <name evidence="5" type="ORF">WYH_00774</name>
</gene>
<evidence type="ECO:0000256" key="4">
    <source>
        <dbReference type="SAM" id="MobiDB-lite"/>
    </source>
</evidence>
<evidence type="ECO:0000256" key="1">
    <source>
        <dbReference type="ARBA" id="ARBA00007613"/>
    </source>
</evidence>
<keyword evidence="2" id="KW-0564">Palmitate</keyword>
<protein>
    <submittedName>
        <fullName evidence="5">Outer membrane protein OprM</fullName>
    </submittedName>
</protein>
<keyword evidence="2" id="KW-1134">Transmembrane beta strand</keyword>
<keyword evidence="6" id="KW-1185">Reference proteome</keyword>
<evidence type="ECO:0000313" key="5">
    <source>
        <dbReference type="EMBL" id="AKH41828.1"/>
    </source>
</evidence>
<evidence type="ECO:0000256" key="3">
    <source>
        <dbReference type="SAM" id="Coils"/>
    </source>
</evidence>
<keyword evidence="2" id="KW-0812">Transmembrane</keyword>
<reference evidence="5" key="1">
    <citation type="submission" date="2015-05" db="EMBL/GenBank/DDBJ databases">
        <title>The complete genome of Altererythrobacter atlanticus strain 26DY36.</title>
        <authorList>
            <person name="Wu Y.-H."/>
            <person name="Cheng H."/>
            <person name="Wu X.-W."/>
        </authorList>
    </citation>
    <scope>NUCLEOTIDE SEQUENCE [LARGE SCALE GENOMIC DNA]</scope>
    <source>
        <strain evidence="5">26DY36</strain>
    </source>
</reference>
<keyword evidence="2" id="KW-0472">Membrane</keyword>
<dbReference type="InterPro" id="IPR003423">
    <property type="entry name" value="OMP_efflux"/>
</dbReference>
<organism evidence="5 6">
    <name type="scientific">Croceibacterium atlanticum</name>
    <dbReference type="NCBI Taxonomy" id="1267766"/>
    <lineage>
        <taxon>Bacteria</taxon>
        <taxon>Pseudomonadati</taxon>
        <taxon>Pseudomonadota</taxon>
        <taxon>Alphaproteobacteria</taxon>
        <taxon>Sphingomonadales</taxon>
        <taxon>Erythrobacteraceae</taxon>
        <taxon>Croceibacterium</taxon>
    </lineage>
</organism>
<dbReference type="STRING" id="1267766.WYH_00774"/>
<dbReference type="InterPro" id="IPR010131">
    <property type="entry name" value="MdtP/NodT-like"/>
</dbReference>
<dbReference type="AlphaFoldDB" id="A0A0F7KMN3"/>
<comment type="similarity">
    <text evidence="1 2">Belongs to the outer membrane factor (OMF) (TC 1.B.17) family.</text>
</comment>
<keyword evidence="2" id="KW-0449">Lipoprotein</keyword>
<dbReference type="Proteomes" id="UP000034392">
    <property type="component" value="Chromosome"/>
</dbReference>
<evidence type="ECO:0000256" key="2">
    <source>
        <dbReference type="RuleBase" id="RU362097"/>
    </source>
</evidence>
<feature type="region of interest" description="Disordered" evidence="4">
    <location>
        <begin position="1"/>
        <end position="20"/>
    </location>
</feature>
<dbReference type="KEGG" id="aay:WYH_00774"/>
<dbReference type="SUPFAM" id="SSF56954">
    <property type="entry name" value="Outer membrane efflux proteins (OEP)"/>
    <property type="match status" value="1"/>
</dbReference>
<name>A0A0F7KMN3_9SPHN</name>
<proteinExistence type="inferred from homology"/>
<comment type="subcellular location">
    <subcellularLocation>
        <location evidence="2">Cell membrane</location>
        <topology evidence="2">Lipid-anchor</topology>
    </subcellularLocation>
</comment>
<accession>A0A0F7KMN3</accession>
<dbReference type="GO" id="GO:0005886">
    <property type="term" value="C:plasma membrane"/>
    <property type="evidence" value="ECO:0007669"/>
    <property type="project" value="UniProtKB-SubCell"/>
</dbReference>
<evidence type="ECO:0000313" key="6">
    <source>
        <dbReference type="Proteomes" id="UP000034392"/>
    </source>
</evidence>
<dbReference type="PANTHER" id="PTHR30203:SF33">
    <property type="entry name" value="BLR4455 PROTEIN"/>
    <property type="match status" value="1"/>
</dbReference>